<sequence length="110" mass="12996">MINSLTKLAFIPVGLYLIFIIAVHFQQVQREILFLNWLSFPNPETLKTPSIYGFPENQVRNFYIESQQNRKLGVWQITPLDSYWNEVNQGNKDFDDSYYDSFFTNKSTTT</sequence>
<dbReference type="Proteomes" id="UP000070444">
    <property type="component" value="Unassembled WGS sequence"/>
</dbReference>
<feature type="non-terminal residue" evidence="2">
    <location>
        <position position="110"/>
    </location>
</feature>
<gene>
    <name evidence="2" type="ORF">CONCODRAFT_15483</name>
</gene>
<keyword evidence="1" id="KW-0812">Transmembrane</keyword>
<dbReference type="OrthoDB" id="446723at2759"/>
<keyword evidence="3" id="KW-1185">Reference proteome</keyword>
<dbReference type="AlphaFoldDB" id="A0A137PEQ6"/>
<keyword evidence="1" id="KW-0472">Membrane</keyword>
<evidence type="ECO:0000313" key="2">
    <source>
        <dbReference type="EMBL" id="KXN73467.1"/>
    </source>
</evidence>
<accession>A0A137PEQ6</accession>
<protein>
    <submittedName>
        <fullName evidence="2">Uncharacterized protein</fullName>
    </submittedName>
</protein>
<proteinExistence type="predicted"/>
<keyword evidence="1" id="KW-1133">Transmembrane helix</keyword>
<name>A0A137PEQ6_CONC2</name>
<dbReference type="EMBL" id="KQ964436">
    <property type="protein sequence ID" value="KXN73467.1"/>
    <property type="molecule type" value="Genomic_DNA"/>
</dbReference>
<organism evidence="2 3">
    <name type="scientific">Conidiobolus coronatus (strain ATCC 28846 / CBS 209.66 / NRRL 28638)</name>
    <name type="common">Delacroixia coronata</name>
    <dbReference type="NCBI Taxonomy" id="796925"/>
    <lineage>
        <taxon>Eukaryota</taxon>
        <taxon>Fungi</taxon>
        <taxon>Fungi incertae sedis</taxon>
        <taxon>Zoopagomycota</taxon>
        <taxon>Entomophthoromycotina</taxon>
        <taxon>Entomophthoromycetes</taxon>
        <taxon>Entomophthorales</taxon>
        <taxon>Ancylistaceae</taxon>
        <taxon>Conidiobolus</taxon>
    </lineage>
</organism>
<reference evidence="2 3" key="1">
    <citation type="journal article" date="2015" name="Genome Biol. Evol.">
        <title>Phylogenomic analyses indicate that early fungi evolved digesting cell walls of algal ancestors of land plants.</title>
        <authorList>
            <person name="Chang Y."/>
            <person name="Wang S."/>
            <person name="Sekimoto S."/>
            <person name="Aerts A.L."/>
            <person name="Choi C."/>
            <person name="Clum A."/>
            <person name="LaButti K.M."/>
            <person name="Lindquist E.A."/>
            <person name="Yee Ngan C."/>
            <person name="Ohm R.A."/>
            <person name="Salamov A.A."/>
            <person name="Grigoriev I.V."/>
            <person name="Spatafora J.W."/>
            <person name="Berbee M.L."/>
        </authorList>
    </citation>
    <scope>NUCLEOTIDE SEQUENCE [LARGE SCALE GENOMIC DNA]</scope>
    <source>
        <strain evidence="2 3">NRRL 28638</strain>
    </source>
</reference>
<evidence type="ECO:0000313" key="3">
    <source>
        <dbReference type="Proteomes" id="UP000070444"/>
    </source>
</evidence>
<feature type="transmembrane region" description="Helical" evidence="1">
    <location>
        <begin position="6"/>
        <end position="25"/>
    </location>
</feature>
<evidence type="ECO:0000256" key="1">
    <source>
        <dbReference type="SAM" id="Phobius"/>
    </source>
</evidence>